<sequence length="238" mass="28558">MIKVCVLQTDNRPSLNYLLETQKVNKKFCDILGYDYLFLELDDSKYGNIHPATKKIHLVNNFLLNTTCDILVFLDSDAWIQNGYWLNDIINNLINNDEKQGCFSRDPYLKKNTFINSGSFIIKNNDFTKQMYNILIKDLYNNNSCHNNWPYDQYYISKYIFENKENFTIFIPDILNTPIGKVLRHNWWKNEKMYDDLIILYRDINDDLCFGKTYFIEKDYYDEKDFPNIIENGYEYSN</sequence>
<proteinExistence type="predicted"/>
<name>A0A6C0E4V2_9ZZZZ</name>
<reference evidence="1" key="1">
    <citation type="journal article" date="2020" name="Nature">
        <title>Giant virus diversity and host interactions through global metagenomics.</title>
        <authorList>
            <person name="Schulz F."/>
            <person name="Roux S."/>
            <person name="Paez-Espino D."/>
            <person name="Jungbluth S."/>
            <person name="Walsh D.A."/>
            <person name="Denef V.J."/>
            <person name="McMahon K.D."/>
            <person name="Konstantinidis K.T."/>
            <person name="Eloe-Fadrosh E.A."/>
            <person name="Kyrpides N.C."/>
            <person name="Woyke T."/>
        </authorList>
    </citation>
    <scope>NUCLEOTIDE SEQUENCE</scope>
    <source>
        <strain evidence="1">GVMAG-M-3300023179-116</strain>
    </source>
</reference>
<evidence type="ECO:0000313" key="1">
    <source>
        <dbReference type="EMBL" id="QHT23661.1"/>
    </source>
</evidence>
<protein>
    <recommendedName>
        <fullName evidence="2">Nucleotide-diphospho-sugar transferase domain-containing protein</fullName>
    </recommendedName>
</protein>
<evidence type="ECO:0008006" key="2">
    <source>
        <dbReference type="Google" id="ProtNLM"/>
    </source>
</evidence>
<accession>A0A6C0E4V2</accession>
<organism evidence="1">
    <name type="scientific">viral metagenome</name>
    <dbReference type="NCBI Taxonomy" id="1070528"/>
    <lineage>
        <taxon>unclassified sequences</taxon>
        <taxon>metagenomes</taxon>
        <taxon>organismal metagenomes</taxon>
    </lineage>
</organism>
<dbReference type="AlphaFoldDB" id="A0A6C0E4V2"/>
<dbReference type="EMBL" id="MN739734">
    <property type="protein sequence ID" value="QHT23661.1"/>
    <property type="molecule type" value="Genomic_DNA"/>
</dbReference>